<evidence type="ECO:0000256" key="2">
    <source>
        <dbReference type="RuleBase" id="RU361185"/>
    </source>
</evidence>
<dbReference type="Proteomes" id="UP000198942">
    <property type="component" value="Unassembled WGS sequence"/>
</dbReference>
<accession>A0A1H8B8I2</accession>
<feature type="signal peptide" evidence="3">
    <location>
        <begin position="1"/>
        <end position="40"/>
    </location>
</feature>
<dbReference type="InterPro" id="IPR011658">
    <property type="entry name" value="PA14_dom"/>
</dbReference>
<dbReference type="GO" id="GO:0005975">
    <property type="term" value="P:carbohydrate metabolic process"/>
    <property type="evidence" value="ECO:0007669"/>
    <property type="project" value="InterPro"/>
</dbReference>
<gene>
    <name evidence="5" type="ORF">SAMN05192574_101801</name>
</gene>
<keyword evidence="3" id="KW-0732">Signal</keyword>
<dbReference type="Gene3D" id="2.60.120.380">
    <property type="match status" value="1"/>
</dbReference>
<dbReference type="SUPFAM" id="SSF51011">
    <property type="entry name" value="Glycosyl hydrolase domain"/>
    <property type="match status" value="1"/>
</dbReference>
<feature type="chain" id="PRO_5011474367" evidence="3">
    <location>
        <begin position="41"/>
        <end position="965"/>
    </location>
</feature>
<dbReference type="Gene3D" id="3.20.20.80">
    <property type="entry name" value="Glycosidases"/>
    <property type="match status" value="1"/>
</dbReference>
<dbReference type="Pfam" id="PF01055">
    <property type="entry name" value="Glyco_hydro_31_2nd"/>
    <property type="match status" value="1"/>
</dbReference>
<dbReference type="Pfam" id="PF13802">
    <property type="entry name" value="Gal_mutarotas_2"/>
    <property type="match status" value="1"/>
</dbReference>
<dbReference type="InterPro" id="IPR037524">
    <property type="entry name" value="PA14/GLEYA"/>
</dbReference>
<dbReference type="Gene3D" id="2.60.40.1760">
    <property type="entry name" value="glycosyl hydrolase (family 31)"/>
    <property type="match status" value="1"/>
</dbReference>
<evidence type="ECO:0000313" key="5">
    <source>
        <dbReference type="EMBL" id="SEM78434.1"/>
    </source>
</evidence>
<dbReference type="SUPFAM" id="SSF51445">
    <property type="entry name" value="(Trans)glycosidases"/>
    <property type="match status" value="1"/>
</dbReference>
<dbReference type="AlphaFoldDB" id="A0A1H8B8I2"/>
<dbReference type="STRING" id="551995.SAMN05192574_101801"/>
<dbReference type="SUPFAM" id="SSF56988">
    <property type="entry name" value="Anthrax protective antigen"/>
    <property type="match status" value="1"/>
</dbReference>
<evidence type="ECO:0000256" key="3">
    <source>
        <dbReference type="SAM" id="SignalP"/>
    </source>
</evidence>
<protein>
    <submittedName>
        <fullName evidence="5">Alpha-D-xyloside xylohydrolase</fullName>
    </submittedName>
</protein>
<dbReference type="InterPro" id="IPR051816">
    <property type="entry name" value="Glycosyl_Hydrolase_31"/>
</dbReference>
<dbReference type="CDD" id="cd06591">
    <property type="entry name" value="GH31_xylosidase_XylS"/>
    <property type="match status" value="1"/>
</dbReference>
<dbReference type="SUPFAM" id="SSF74650">
    <property type="entry name" value="Galactose mutarotase-like"/>
    <property type="match status" value="1"/>
</dbReference>
<dbReference type="Pfam" id="PF17137">
    <property type="entry name" value="DUF5110"/>
    <property type="match status" value="1"/>
</dbReference>
<dbReference type="PANTHER" id="PTHR43863">
    <property type="entry name" value="HYDROLASE, PUTATIVE (AFU_ORTHOLOGUE AFUA_1G03140)-RELATED"/>
    <property type="match status" value="1"/>
</dbReference>
<evidence type="ECO:0000313" key="6">
    <source>
        <dbReference type="Proteomes" id="UP000198942"/>
    </source>
</evidence>
<dbReference type="InterPro" id="IPR025887">
    <property type="entry name" value="Glyco_hydro_31_N_dom"/>
</dbReference>
<dbReference type="Pfam" id="PF07691">
    <property type="entry name" value="PA14"/>
    <property type="match status" value="1"/>
</dbReference>
<dbReference type="InterPro" id="IPR011013">
    <property type="entry name" value="Gal_mutarotase_sf_dom"/>
</dbReference>
<dbReference type="InterPro" id="IPR017853">
    <property type="entry name" value="GH"/>
</dbReference>
<feature type="domain" description="PA14" evidence="4">
    <location>
        <begin position="243"/>
        <end position="384"/>
    </location>
</feature>
<comment type="similarity">
    <text evidence="1 2">Belongs to the glycosyl hydrolase 31 family.</text>
</comment>
<dbReference type="PANTHER" id="PTHR43863:SF2">
    <property type="entry name" value="MALTASE-GLUCOAMYLASE"/>
    <property type="match status" value="1"/>
</dbReference>
<evidence type="ECO:0000256" key="1">
    <source>
        <dbReference type="ARBA" id="ARBA00007806"/>
    </source>
</evidence>
<dbReference type="InterPro" id="IPR048395">
    <property type="entry name" value="Glyco_hydro_31_C"/>
</dbReference>
<dbReference type="SMART" id="SM00758">
    <property type="entry name" value="PA14"/>
    <property type="match status" value="1"/>
</dbReference>
<dbReference type="Pfam" id="PF21365">
    <property type="entry name" value="Glyco_hydro_31_3rd"/>
    <property type="match status" value="1"/>
</dbReference>
<dbReference type="EMBL" id="FOCL01000001">
    <property type="protein sequence ID" value="SEM78434.1"/>
    <property type="molecule type" value="Genomic_DNA"/>
</dbReference>
<evidence type="ECO:0000259" key="4">
    <source>
        <dbReference type="PROSITE" id="PS51820"/>
    </source>
</evidence>
<name>A0A1H8B8I2_9SPHI</name>
<keyword evidence="2" id="KW-0326">Glycosidase</keyword>
<dbReference type="PROSITE" id="PS51820">
    <property type="entry name" value="PA14"/>
    <property type="match status" value="1"/>
</dbReference>
<dbReference type="GO" id="GO:0030246">
    <property type="term" value="F:carbohydrate binding"/>
    <property type="evidence" value="ECO:0007669"/>
    <property type="project" value="InterPro"/>
</dbReference>
<organism evidence="5 6">
    <name type="scientific">Mucilaginibacter gossypiicola</name>
    <dbReference type="NCBI Taxonomy" id="551995"/>
    <lineage>
        <taxon>Bacteria</taxon>
        <taxon>Pseudomonadati</taxon>
        <taxon>Bacteroidota</taxon>
        <taxon>Sphingobacteriia</taxon>
        <taxon>Sphingobacteriales</taxon>
        <taxon>Sphingobacteriaceae</taxon>
        <taxon>Mucilaginibacter</taxon>
    </lineage>
</organism>
<dbReference type="GO" id="GO:0004553">
    <property type="term" value="F:hydrolase activity, hydrolyzing O-glycosyl compounds"/>
    <property type="evidence" value="ECO:0007669"/>
    <property type="project" value="InterPro"/>
</dbReference>
<keyword evidence="6" id="KW-1185">Reference proteome</keyword>
<dbReference type="CDD" id="cd14752">
    <property type="entry name" value="GH31_N"/>
    <property type="match status" value="1"/>
</dbReference>
<dbReference type="InterPro" id="IPR000322">
    <property type="entry name" value="Glyco_hydro_31_TIM"/>
</dbReference>
<reference evidence="6" key="1">
    <citation type="submission" date="2016-10" db="EMBL/GenBank/DDBJ databases">
        <authorList>
            <person name="Varghese N."/>
            <person name="Submissions S."/>
        </authorList>
    </citation>
    <scope>NUCLEOTIDE SEQUENCE [LARGE SCALE GENOMIC DNA]</scope>
    <source>
        <strain evidence="6">Gh-48</strain>
    </source>
</reference>
<keyword evidence="2 5" id="KW-0378">Hydrolase</keyword>
<dbReference type="InterPro" id="IPR033403">
    <property type="entry name" value="DUF5110"/>
</dbReference>
<sequence>MNLFIGVINIITYLINTMLKRILLCTCTFFSAASFTPAVAQNVYKKVTDGIIVKLSKKSAQDAGLLRLQVISDKIIHVTATPESSFSTSKSLMAIDGAKSPVSWSVVQKGNQLLLSTSSVIAHVLLPQGTVSFTDKANKLILGESADRTFVPVSNNGESSYHIVQSFNSPADEAIYGLGQHQNGIVNFKNQHLELFQNNTEVAVPFLVSSKNYGILWDNYSLTKFGDSRDYQSISELKLFAADGSEGWLTATYAKKTDSAAVFVQRPESNIDYSFLEDMKNFPQGYKLGEGKVSWTGSIASAYTGSHQFWLKYAGYVKIWIDGKLLADRWRQGWNPGTAVLNVDLIKDKKYPIKIEWLPDADESFIALKWLSPLSREQQNKYAFDSESGNQLNYYFVYGKNADDIISGYRTITGKAVIMPKWAMGLWQSRERYKTQDEVLNTVKEFRRRQIPLDNIVEDWSYWKEDQWGSQEFDESRFPDPAGMISTLHDEYHTHFMISVWAKFYEGIESYKYFDKNGWLYKRNIANRQRDWIGKGYFSTFYDAYNPKAREAFWGLMNKKLYTKGVDAWWMDASEPDITSNLNIQSRKDFMNPTYLGSSTQYFNAFPLQNAKGIYEGQRGTNPNERVFLLTRSAYGGLQRYAAATWSGDIAARWDDMKNQIPAGINFALSGIPYWTMDIGGFAVEHRYEQPNEKDLAEWREQITRWYQFGSFVPLFRVHGQFPYREIYNVAPENHPAYQSMLYYDKLRYRLMPYIYSLAGMAYHHDYTLMRGLIMDYGQDENVKNIADEYLFGTALLINPVYKYHATNRSIYLPKGNGWYNLYDGEYTAGGQTITADAPYDRIPVYVKEGSIIPFGPEIQYTGEKPADPVTLYVYTGKDAEFTIYEDEGINYNYEKGAFSTIQLTYNEAKKTLTIGDRKGSFANMISSKKFKVVWVSKNKAVPLQFELNNKQQVKYDGKKVILKF</sequence>
<dbReference type="Gene3D" id="2.60.40.1180">
    <property type="entry name" value="Golgi alpha-mannosidase II"/>
    <property type="match status" value="2"/>
</dbReference>
<proteinExistence type="inferred from homology"/>
<dbReference type="InterPro" id="IPR013780">
    <property type="entry name" value="Glyco_hydro_b"/>
</dbReference>